<proteinExistence type="predicted"/>
<dbReference type="Proteomes" id="UP000547458">
    <property type="component" value="Unassembled WGS sequence"/>
</dbReference>
<organism evidence="2 3">
    <name type="scientific">Arthrobacter pigmenti</name>
    <dbReference type="NCBI Taxonomy" id="271432"/>
    <lineage>
        <taxon>Bacteria</taxon>
        <taxon>Bacillati</taxon>
        <taxon>Actinomycetota</taxon>
        <taxon>Actinomycetes</taxon>
        <taxon>Micrococcales</taxon>
        <taxon>Micrococcaceae</taxon>
        <taxon>Arthrobacter</taxon>
    </lineage>
</organism>
<protein>
    <submittedName>
        <fullName evidence="2">Uncharacterized protein</fullName>
    </submittedName>
</protein>
<evidence type="ECO:0000313" key="2">
    <source>
        <dbReference type="EMBL" id="NJC21020.1"/>
    </source>
</evidence>
<dbReference type="AlphaFoldDB" id="A0A846RH50"/>
<sequence length="130" mass="13808">MSTDSTTIELGGVPPVRTTFWMIRRIVGYIFPVLVVVLCSLLVYVWKTTSDEMGAFDVTLVYAILILSPAAMIAFTGLACAASTQGEPRRRLGTVSVTANSVCALVLLLPGLVCIPFSLGLLAGAMEVLL</sequence>
<keyword evidence="3" id="KW-1185">Reference proteome</keyword>
<reference evidence="2 3" key="1">
    <citation type="submission" date="2020-03" db="EMBL/GenBank/DDBJ databases">
        <title>Sequencing the genomes of 1000 actinobacteria strains.</title>
        <authorList>
            <person name="Klenk H.-P."/>
        </authorList>
    </citation>
    <scope>NUCLEOTIDE SEQUENCE [LARGE SCALE GENOMIC DNA]</scope>
    <source>
        <strain evidence="2 3">DSM 16403</strain>
    </source>
</reference>
<comment type="caution">
    <text evidence="2">The sequence shown here is derived from an EMBL/GenBank/DDBJ whole genome shotgun (WGS) entry which is preliminary data.</text>
</comment>
<feature type="transmembrane region" description="Helical" evidence="1">
    <location>
        <begin position="58"/>
        <end position="81"/>
    </location>
</feature>
<name>A0A846RH50_9MICC</name>
<feature type="transmembrane region" description="Helical" evidence="1">
    <location>
        <begin position="102"/>
        <end position="126"/>
    </location>
</feature>
<keyword evidence="1" id="KW-1133">Transmembrane helix</keyword>
<keyword evidence="1" id="KW-0812">Transmembrane</keyword>
<dbReference type="EMBL" id="JAATJL010000001">
    <property type="protein sequence ID" value="NJC21020.1"/>
    <property type="molecule type" value="Genomic_DNA"/>
</dbReference>
<evidence type="ECO:0000256" key="1">
    <source>
        <dbReference type="SAM" id="Phobius"/>
    </source>
</evidence>
<feature type="transmembrane region" description="Helical" evidence="1">
    <location>
        <begin position="26"/>
        <end position="46"/>
    </location>
</feature>
<dbReference type="RefSeq" id="WP_167990296.1">
    <property type="nucleotide sequence ID" value="NZ_JAATJL010000001.1"/>
</dbReference>
<evidence type="ECO:0000313" key="3">
    <source>
        <dbReference type="Proteomes" id="UP000547458"/>
    </source>
</evidence>
<gene>
    <name evidence="2" type="ORF">BJ994_000096</name>
</gene>
<keyword evidence="1" id="KW-0472">Membrane</keyword>
<accession>A0A846RH50</accession>